<dbReference type="EMBL" id="MVBN01000011">
    <property type="protein sequence ID" value="OOK65332.1"/>
    <property type="molecule type" value="Genomic_DNA"/>
</dbReference>
<name>A0A1V3WEP7_MYCKA</name>
<sequence length="40" mass="4500">MKRSLFRSRCIVIVKPPVRKEITCRYTGHAGPSTARLVTA</sequence>
<proteinExistence type="predicted"/>
<dbReference type="Proteomes" id="UP000188532">
    <property type="component" value="Unassembled WGS sequence"/>
</dbReference>
<reference evidence="1 2" key="1">
    <citation type="submission" date="2017-02" db="EMBL/GenBank/DDBJ databases">
        <title>Complete genome sequences of Mycobacterium kansasii strains isolated from rhesus macaques.</title>
        <authorList>
            <person name="Panda A."/>
            <person name="Nagaraj S."/>
            <person name="Zhao X."/>
            <person name="Tettelin H."/>
            <person name="Detolla L.J."/>
        </authorList>
    </citation>
    <scope>NUCLEOTIDE SEQUENCE [LARGE SCALE GENOMIC DNA]</scope>
    <source>
        <strain evidence="1 2">11-3469</strain>
    </source>
</reference>
<protein>
    <submittedName>
        <fullName evidence="1">Uncharacterized protein</fullName>
    </submittedName>
</protein>
<accession>A0A1V3WEP7</accession>
<comment type="caution">
    <text evidence="1">The sequence shown here is derived from an EMBL/GenBank/DDBJ whole genome shotgun (WGS) entry which is preliminary data.</text>
</comment>
<evidence type="ECO:0000313" key="2">
    <source>
        <dbReference type="Proteomes" id="UP000188532"/>
    </source>
</evidence>
<organism evidence="1 2">
    <name type="scientific">Mycobacterium kansasii</name>
    <dbReference type="NCBI Taxonomy" id="1768"/>
    <lineage>
        <taxon>Bacteria</taxon>
        <taxon>Bacillati</taxon>
        <taxon>Actinomycetota</taxon>
        <taxon>Actinomycetes</taxon>
        <taxon>Mycobacteriales</taxon>
        <taxon>Mycobacteriaceae</taxon>
        <taxon>Mycobacterium</taxon>
    </lineage>
</organism>
<evidence type="ECO:0000313" key="1">
    <source>
        <dbReference type="EMBL" id="OOK65332.1"/>
    </source>
</evidence>
<gene>
    <name evidence="1" type="ORF">BZL29_7867</name>
</gene>
<dbReference type="AlphaFoldDB" id="A0A1V3WEP7"/>